<protein>
    <submittedName>
        <fullName evidence="5">Cupin domain-containing protein</fullName>
    </submittedName>
</protein>
<evidence type="ECO:0000256" key="3">
    <source>
        <dbReference type="ARBA" id="ARBA00023004"/>
    </source>
</evidence>
<accession>A0ABT1PBM2</accession>
<keyword evidence="2" id="KW-0479">Metal-binding</keyword>
<evidence type="ECO:0000313" key="5">
    <source>
        <dbReference type="EMBL" id="MCQ4042777.1"/>
    </source>
</evidence>
<evidence type="ECO:0000313" key="6">
    <source>
        <dbReference type="Proteomes" id="UP001206206"/>
    </source>
</evidence>
<feature type="domain" description="JmjC" evidence="4">
    <location>
        <begin position="99"/>
        <end position="237"/>
    </location>
</feature>
<gene>
    <name evidence="5" type="ORF">NON19_12250</name>
</gene>
<dbReference type="Pfam" id="PF08007">
    <property type="entry name" value="JmjC_2"/>
    <property type="match status" value="1"/>
</dbReference>
<dbReference type="SUPFAM" id="SSF51197">
    <property type="entry name" value="Clavaminate synthase-like"/>
    <property type="match status" value="1"/>
</dbReference>
<dbReference type="RefSeq" id="WP_255927273.1">
    <property type="nucleotide sequence ID" value="NZ_JANFNH010000009.1"/>
</dbReference>
<dbReference type="InterPro" id="IPR003347">
    <property type="entry name" value="JmjC_dom"/>
</dbReference>
<dbReference type="PANTHER" id="PTHR13096">
    <property type="entry name" value="MINA53 MYC INDUCED NUCLEAR ANTIGEN"/>
    <property type="match status" value="1"/>
</dbReference>
<dbReference type="PROSITE" id="PS51184">
    <property type="entry name" value="JMJC"/>
    <property type="match status" value="1"/>
</dbReference>
<dbReference type="PANTHER" id="PTHR13096:SF8">
    <property type="entry name" value="RIBOSOMAL OXYGENASE 1"/>
    <property type="match status" value="1"/>
</dbReference>
<reference evidence="5 6" key="1">
    <citation type="submission" date="2022-06" db="EMBL/GenBank/DDBJ databases">
        <title>Draft genome sequence of type strain Streptomyces rubrisoli DSM 42083.</title>
        <authorList>
            <person name="Duangmal K."/>
            <person name="Klaysubun C."/>
        </authorList>
    </citation>
    <scope>NUCLEOTIDE SEQUENCE [LARGE SCALE GENOMIC DNA]</scope>
    <source>
        <strain evidence="5 6">DSM 42083</strain>
    </source>
</reference>
<dbReference type="Gene3D" id="2.60.120.650">
    <property type="entry name" value="Cupin"/>
    <property type="match status" value="1"/>
</dbReference>
<dbReference type="Proteomes" id="UP001206206">
    <property type="component" value="Unassembled WGS sequence"/>
</dbReference>
<evidence type="ECO:0000256" key="1">
    <source>
        <dbReference type="ARBA" id="ARBA00001954"/>
    </source>
</evidence>
<proteinExistence type="predicted"/>
<name>A0ABT1PBM2_9ACTN</name>
<organism evidence="5 6">
    <name type="scientific">Streptantibioticus rubrisoli</name>
    <dbReference type="NCBI Taxonomy" id="1387313"/>
    <lineage>
        <taxon>Bacteria</taxon>
        <taxon>Bacillati</taxon>
        <taxon>Actinomycetota</taxon>
        <taxon>Actinomycetes</taxon>
        <taxon>Kitasatosporales</taxon>
        <taxon>Streptomycetaceae</taxon>
        <taxon>Streptantibioticus</taxon>
    </lineage>
</organism>
<dbReference type="InterPro" id="IPR039994">
    <property type="entry name" value="NO66-like"/>
</dbReference>
<sequence>MTDEAAVEGLVDDSEEFFARYWARAAVVRTPRTPLTGLISSTEIWAEIDCGLLLPPYLRVFAPGDAAPAVAAERASGGHAPPNAAAVRHAFDHGATLQLNNVEQWHRPTRELVAALAPGLPGLLRAVAFLSPPGEAPVITAHMDGAHVFVIQVEGEKDWAVGAMSHTTLGDPAFCPTPELPPDGRLDVTLRPGEVLYVPHGCAHYALARSTESLHLSVNVEAPSTRHLLDVYLATFAASTEGRRLCAEAGPRSAELVRLVREGLAAHLAAADPEQTATEALQLFSRDGGGAPGR</sequence>
<evidence type="ECO:0000259" key="4">
    <source>
        <dbReference type="PROSITE" id="PS51184"/>
    </source>
</evidence>
<dbReference type="EMBL" id="JANFNH010000009">
    <property type="protein sequence ID" value="MCQ4042777.1"/>
    <property type="molecule type" value="Genomic_DNA"/>
</dbReference>
<keyword evidence="6" id="KW-1185">Reference proteome</keyword>
<keyword evidence="3" id="KW-0408">Iron</keyword>
<comment type="cofactor">
    <cofactor evidence="1">
        <name>Fe(2+)</name>
        <dbReference type="ChEBI" id="CHEBI:29033"/>
    </cofactor>
</comment>
<evidence type="ECO:0000256" key="2">
    <source>
        <dbReference type="ARBA" id="ARBA00022723"/>
    </source>
</evidence>
<comment type="caution">
    <text evidence="5">The sequence shown here is derived from an EMBL/GenBank/DDBJ whole genome shotgun (WGS) entry which is preliminary data.</text>
</comment>